<dbReference type="EMBL" id="GBRH01229426">
    <property type="protein sequence ID" value="JAD68469.1"/>
    <property type="molecule type" value="Transcribed_RNA"/>
</dbReference>
<protein>
    <submittedName>
        <fullName evidence="1">Uncharacterized protein</fullName>
    </submittedName>
</protein>
<dbReference type="AlphaFoldDB" id="A0A0A9BWL7"/>
<accession>A0A0A9BWL7</accession>
<name>A0A0A9BWL7_ARUDO</name>
<evidence type="ECO:0000313" key="1">
    <source>
        <dbReference type="EMBL" id="JAD68469.1"/>
    </source>
</evidence>
<reference evidence="1" key="1">
    <citation type="submission" date="2014-09" db="EMBL/GenBank/DDBJ databases">
        <authorList>
            <person name="Magalhaes I.L.F."/>
            <person name="Oliveira U."/>
            <person name="Santos F.R."/>
            <person name="Vidigal T.H.D.A."/>
            <person name="Brescovit A.D."/>
            <person name="Santos A.J."/>
        </authorList>
    </citation>
    <scope>NUCLEOTIDE SEQUENCE</scope>
    <source>
        <tissue evidence="1">Shoot tissue taken approximately 20 cm above the soil surface</tissue>
    </source>
</reference>
<proteinExistence type="predicted"/>
<reference evidence="1" key="2">
    <citation type="journal article" date="2015" name="Data Brief">
        <title>Shoot transcriptome of the giant reed, Arundo donax.</title>
        <authorList>
            <person name="Barrero R.A."/>
            <person name="Guerrero F.D."/>
            <person name="Moolhuijzen P."/>
            <person name="Goolsby J.A."/>
            <person name="Tidwell J."/>
            <person name="Bellgard S.E."/>
            <person name="Bellgard M.I."/>
        </authorList>
    </citation>
    <scope>NUCLEOTIDE SEQUENCE</scope>
    <source>
        <tissue evidence="1">Shoot tissue taken approximately 20 cm above the soil surface</tissue>
    </source>
</reference>
<organism evidence="1">
    <name type="scientific">Arundo donax</name>
    <name type="common">Giant reed</name>
    <name type="synonym">Donax arundinaceus</name>
    <dbReference type="NCBI Taxonomy" id="35708"/>
    <lineage>
        <taxon>Eukaryota</taxon>
        <taxon>Viridiplantae</taxon>
        <taxon>Streptophyta</taxon>
        <taxon>Embryophyta</taxon>
        <taxon>Tracheophyta</taxon>
        <taxon>Spermatophyta</taxon>
        <taxon>Magnoliopsida</taxon>
        <taxon>Liliopsida</taxon>
        <taxon>Poales</taxon>
        <taxon>Poaceae</taxon>
        <taxon>PACMAD clade</taxon>
        <taxon>Arundinoideae</taxon>
        <taxon>Arundineae</taxon>
        <taxon>Arundo</taxon>
    </lineage>
</organism>
<sequence length="33" mass="3720">MHALLSRILSFSGVNKPETTFVHAKSYNFSCHP</sequence>